<dbReference type="EMBL" id="KQ965731">
    <property type="protein sequence ID" value="KXS22478.1"/>
    <property type="molecule type" value="Genomic_DNA"/>
</dbReference>
<keyword evidence="3" id="KW-1185">Reference proteome</keyword>
<proteinExistence type="predicted"/>
<dbReference type="Proteomes" id="UP000070544">
    <property type="component" value="Unassembled WGS sequence"/>
</dbReference>
<evidence type="ECO:0000256" key="1">
    <source>
        <dbReference type="SAM" id="MobiDB-lite"/>
    </source>
</evidence>
<gene>
    <name evidence="2" type="ORF">M427DRAFT_173480</name>
</gene>
<name>A0A139B0F6_GONPJ</name>
<reference evidence="2 3" key="1">
    <citation type="journal article" date="2015" name="Genome Biol. Evol.">
        <title>Phylogenomic analyses indicate that early fungi evolved digesting cell walls of algal ancestors of land plants.</title>
        <authorList>
            <person name="Chang Y."/>
            <person name="Wang S."/>
            <person name="Sekimoto S."/>
            <person name="Aerts A.L."/>
            <person name="Choi C."/>
            <person name="Clum A."/>
            <person name="LaButti K.M."/>
            <person name="Lindquist E.A."/>
            <person name="Yee Ngan C."/>
            <person name="Ohm R.A."/>
            <person name="Salamov A.A."/>
            <person name="Grigoriev I.V."/>
            <person name="Spatafora J.W."/>
            <person name="Berbee M.L."/>
        </authorList>
    </citation>
    <scope>NUCLEOTIDE SEQUENCE [LARGE SCALE GENOMIC DNA]</scope>
    <source>
        <strain evidence="2 3">JEL478</strain>
    </source>
</reference>
<feature type="region of interest" description="Disordered" evidence="1">
    <location>
        <begin position="1"/>
        <end position="26"/>
    </location>
</feature>
<feature type="compositionally biased region" description="Basic and acidic residues" evidence="1">
    <location>
        <begin position="40"/>
        <end position="49"/>
    </location>
</feature>
<evidence type="ECO:0000313" key="2">
    <source>
        <dbReference type="EMBL" id="KXS22478.1"/>
    </source>
</evidence>
<accession>A0A139B0F6</accession>
<feature type="region of interest" description="Disordered" evidence="1">
    <location>
        <begin position="40"/>
        <end position="157"/>
    </location>
</feature>
<dbReference type="AlphaFoldDB" id="A0A139B0F6"/>
<sequence>MRTDLFTGRASPVPNQAKDLDALHQEDSTSIVPIHLRTPEPARSDHHLNLNELRPGPGHVAIEARSSGPSSGGPGHMQLEARHSGPSAGGAGHIYKHRPGPSPNGPGHVAIEARSAGPSSGGAGHLQARHPGPSAKGPGHIQRQARHSNSAPKIPGY</sequence>
<organism evidence="2 3">
    <name type="scientific">Gonapodya prolifera (strain JEL478)</name>
    <name type="common">Monoblepharis prolifera</name>
    <dbReference type="NCBI Taxonomy" id="1344416"/>
    <lineage>
        <taxon>Eukaryota</taxon>
        <taxon>Fungi</taxon>
        <taxon>Fungi incertae sedis</taxon>
        <taxon>Chytridiomycota</taxon>
        <taxon>Chytridiomycota incertae sedis</taxon>
        <taxon>Monoblepharidomycetes</taxon>
        <taxon>Monoblepharidales</taxon>
        <taxon>Gonapodyaceae</taxon>
        <taxon>Gonapodya</taxon>
    </lineage>
</organism>
<protein>
    <submittedName>
        <fullName evidence="2">Uncharacterized protein</fullName>
    </submittedName>
</protein>
<evidence type="ECO:0000313" key="3">
    <source>
        <dbReference type="Proteomes" id="UP000070544"/>
    </source>
</evidence>